<dbReference type="InterPro" id="IPR012338">
    <property type="entry name" value="Beta-lactam/transpept-like"/>
</dbReference>
<dbReference type="Pfam" id="PF00144">
    <property type="entry name" value="Beta-lactamase"/>
    <property type="match status" value="1"/>
</dbReference>
<sequence length="377" mass="41461">MLEYVSPGSIGMDAAQLQRAYDLATAWTTAEGAEPAIMPAAAIMVGRNGKAVEPKFFGRQGTGKDAPPIRRDALFLIASLTKPITYLGAMILVERGLLGLSDPVTKYIPDFAAHHKENTLVQHLFTHTSGLPDMLENNTELRRQHAPLSKFIDGAIRDTVPKFPAGTDYSYQSMGTLVVAEIVQRISGLSISDFLQKEIFTPLGLKSSALGVRDLNRERLTQLQTPEFAGVEQFGWNSPYWRELGAPWGGMFSTPDDYAVLCQLMLNGGSYGNVRIVSSATVEKMTTNRLNDFPDLPEPIRRTKPWGLGWQLNHPATEGTLGDLLPSAAYGHLGATGTLFWIDPQRQAFCIIFTTMERDRAPWRLVHLSNAVAAAME</sequence>
<dbReference type="KEGG" id="aagg:ETAA8_71040"/>
<dbReference type="GO" id="GO:0016787">
    <property type="term" value="F:hydrolase activity"/>
    <property type="evidence" value="ECO:0007669"/>
    <property type="project" value="UniProtKB-KW"/>
</dbReference>
<dbReference type="PANTHER" id="PTHR43283">
    <property type="entry name" value="BETA-LACTAMASE-RELATED"/>
    <property type="match status" value="1"/>
</dbReference>
<gene>
    <name evidence="3" type="primary">pbpE_3</name>
    <name evidence="3" type="ORF">ETAA8_71040</name>
</gene>
<proteinExistence type="predicted"/>
<evidence type="ECO:0000259" key="2">
    <source>
        <dbReference type="Pfam" id="PF00144"/>
    </source>
</evidence>
<organism evidence="3 4">
    <name type="scientific">Anatilimnocola aggregata</name>
    <dbReference type="NCBI Taxonomy" id="2528021"/>
    <lineage>
        <taxon>Bacteria</taxon>
        <taxon>Pseudomonadati</taxon>
        <taxon>Planctomycetota</taxon>
        <taxon>Planctomycetia</taxon>
        <taxon>Pirellulales</taxon>
        <taxon>Pirellulaceae</taxon>
        <taxon>Anatilimnocola</taxon>
    </lineage>
</organism>
<dbReference type="EMBL" id="CP036274">
    <property type="protein sequence ID" value="QDU31942.1"/>
    <property type="molecule type" value="Genomic_DNA"/>
</dbReference>
<keyword evidence="4" id="KW-1185">Reference proteome</keyword>
<feature type="domain" description="Beta-lactamase-related" evidence="2">
    <location>
        <begin position="38"/>
        <end position="356"/>
    </location>
</feature>
<dbReference type="Proteomes" id="UP000315017">
    <property type="component" value="Chromosome"/>
</dbReference>
<protein>
    <submittedName>
        <fullName evidence="3">Penicillin-binding protein 4</fullName>
    </submittedName>
</protein>
<dbReference type="InterPro" id="IPR050789">
    <property type="entry name" value="Diverse_Enzym_Activities"/>
</dbReference>
<evidence type="ECO:0000313" key="4">
    <source>
        <dbReference type="Proteomes" id="UP000315017"/>
    </source>
</evidence>
<name>A0A517YNZ8_9BACT</name>
<dbReference type="SUPFAM" id="SSF56601">
    <property type="entry name" value="beta-lactamase/transpeptidase-like"/>
    <property type="match status" value="1"/>
</dbReference>
<keyword evidence="1" id="KW-0378">Hydrolase</keyword>
<dbReference type="AlphaFoldDB" id="A0A517YNZ8"/>
<dbReference type="RefSeq" id="WP_145099942.1">
    <property type="nucleotide sequence ID" value="NZ_CP036274.1"/>
</dbReference>
<reference evidence="3 4" key="1">
    <citation type="submission" date="2019-02" db="EMBL/GenBank/DDBJ databases">
        <title>Deep-cultivation of Planctomycetes and their phenomic and genomic characterization uncovers novel biology.</title>
        <authorList>
            <person name="Wiegand S."/>
            <person name="Jogler M."/>
            <person name="Boedeker C."/>
            <person name="Pinto D."/>
            <person name="Vollmers J."/>
            <person name="Rivas-Marin E."/>
            <person name="Kohn T."/>
            <person name="Peeters S.H."/>
            <person name="Heuer A."/>
            <person name="Rast P."/>
            <person name="Oberbeckmann S."/>
            <person name="Bunk B."/>
            <person name="Jeske O."/>
            <person name="Meyerdierks A."/>
            <person name="Storesund J.E."/>
            <person name="Kallscheuer N."/>
            <person name="Luecker S."/>
            <person name="Lage O.M."/>
            <person name="Pohl T."/>
            <person name="Merkel B.J."/>
            <person name="Hornburger P."/>
            <person name="Mueller R.-W."/>
            <person name="Bruemmer F."/>
            <person name="Labrenz M."/>
            <person name="Spormann A.M."/>
            <person name="Op den Camp H."/>
            <person name="Overmann J."/>
            <person name="Amann R."/>
            <person name="Jetten M.S.M."/>
            <person name="Mascher T."/>
            <person name="Medema M.H."/>
            <person name="Devos D.P."/>
            <person name="Kaster A.-K."/>
            <person name="Ovreas L."/>
            <person name="Rohde M."/>
            <person name="Galperin M.Y."/>
            <person name="Jogler C."/>
        </authorList>
    </citation>
    <scope>NUCLEOTIDE SEQUENCE [LARGE SCALE GENOMIC DNA]</scope>
    <source>
        <strain evidence="3 4">ETA_A8</strain>
    </source>
</reference>
<dbReference type="PANTHER" id="PTHR43283:SF11">
    <property type="entry name" value="BETA-LACTAMASE-RELATED DOMAIN-CONTAINING PROTEIN"/>
    <property type="match status" value="1"/>
</dbReference>
<dbReference type="OrthoDB" id="284523at2"/>
<evidence type="ECO:0000313" key="3">
    <source>
        <dbReference type="EMBL" id="QDU31942.1"/>
    </source>
</evidence>
<dbReference type="InterPro" id="IPR001466">
    <property type="entry name" value="Beta-lactam-related"/>
</dbReference>
<evidence type="ECO:0000256" key="1">
    <source>
        <dbReference type="ARBA" id="ARBA00022801"/>
    </source>
</evidence>
<accession>A0A517YNZ8</accession>
<dbReference type="Gene3D" id="3.40.710.10">
    <property type="entry name" value="DD-peptidase/beta-lactamase superfamily"/>
    <property type="match status" value="1"/>
</dbReference>